<dbReference type="EMBL" id="CM003606">
    <property type="protein sequence ID" value="KYP69027.1"/>
    <property type="molecule type" value="Genomic_DNA"/>
</dbReference>
<proteinExistence type="predicted"/>
<dbReference type="PANTHER" id="PTHR46148">
    <property type="entry name" value="CHROMO DOMAIN-CONTAINING PROTEIN"/>
    <property type="match status" value="1"/>
</dbReference>
<dbReference type="Proteomes" id="UP000075243">
    <property type="component" value="Chromosome 4"/>
</dbReference>
<reference evidence="2 3" key="1">
    <citation type="journal article" date="2012" name="Nat. Biotechnol.">
        <title>Draft genome sequence of pigeonpea (Cajanus cajan), an orphan legume crop of resource-poor farmers.</title>
        <authorList>
            <person name="Varshney R.K."/>
            <person name="Chen W."/>
            <person name="Li Y."/>
            <person name="Bharti A.K."/>
            <person name="Saxena R.K."/>
            <person name="Schlueter J.A."/>
            <person name="Donoghue M.T."/>
            <person name="Azam S."/>
            <person name="Fan G."/>
            <person name="Whaley A.M."/>
            <person name="Farmer A.D."/>
            <person name="Sheridan J."/>
            <person name="Iwata A."/>
            <person name="Tuteja R."/>
            <person name="Penmetsa R.V."/>
            <person name="Wu W."/>
            <person name="Upadhyaya H.D."/>
            <person name="Yang S.P."/>
            <person name="Shah T."/>
            <person name="Saxena K.B."/>
            <person name="Michael T."/>
            <person name="McCombie W.R."/>
            <person name="Yang B."/>
            <person name="Zhang G."/>
            <person name="Yang H."/>
            <person name="Wang J."/>
            <person name="Spillane C."/>
            <person name="Cook D.R."/>
            <person name="May G.D."/>
            <person name="Xu X."/>
            <person name="Jackson S.A."/>
        </authorList>
    </citation>
    <scope>NUCLEOTIDE SEQUENCE [LARGE SCALE GENOMIC DNA]</scope>
    <source>
        <strain evidence="3">cv. Asha</strain>
    </source>
</reference>
<dbReference type="Gramene" id="C.cajan_22025.t">
    <property type="protein sequence ID" value="C.cajan_22025.t.cds1"/>
    <property type="gene ID" value="C.cajan_22025"/>
</dbReference>
<accession>A0A151TPS1</accession>
<evidence type="ECO:0000313" key="2">
    <source>
        <dbReference type="EMBL" id="KYP69027.1"/>
    </source>
</evidence>
<gene>
    <name evidence="2" type="ORF">KK1_022677</name>
</gene>
<dbReference type="AlphaFoldDB" id="A0A151TPS1"/>
<dbReference type="PANTHER" id="PTHR46148:SF52">
    <property type="entry name" value="OS04G0603800 PROTEIN"/>
    <property type="match status" value="1"/>
</dbReference>
<dbReference type="Pfam" id="PF24626">
    <property type="entry name" value="SH3_Tf2-1"/>
    <property type="match status" value="1"/>
</dbReference>
<name>A0A151TPS1_CAJCA</name>
<dbReference type="OMA" id="PFLMVER"/>
<evidence type="ECO:0000259" key="1">
    <source>
        <dbReference type="Pfam" id="PF24626"/>
    </source>
</evidence>
<feature type="domain" description="Tf2-1-like SH3-like" evidence="1">
    <location>
        <begin position="1"/>
        <end position="63"/>
    </location>
</feature>
<evidence type="ECO:0000313" key="3">
    <source>
        <dbReference type="Proteomes" id="UP000075243"/>
    </source>
</evidence>
<keyword evidence="3" id="KW-1185">Reference proteome</keyword>
<sequence length="69" mass="7980">MIFVKLQPYRQSTLHSHGHQKLGLRYFGPFLMVERAGLVAYRLLLSPTARIHLVFHVSLLKKCMGISSW</sequence>
<protein>
    <recommendedName>
        <fullName evidence="1">Tf2-1-like SH3-like domain-containing protein</fullName>
    </recommendedName>
</protein>
<organism evidence="2 3">
    <name type="scientific">Cajanus cajan</name>
    <name type="common">Pigeon pea</name>
    <name type="synonym">Cajanus indicus</name>
    <dbReference type="NCBI Taxonomy" id="3821"/>
    <lineage>
        <taxon>Eukaryota</taxon>
        <taxon>Viridiplantae</taxon>
        <taxon>Streptophyta</taxon>
        <taxon>Embryophyta</taxon>
        <taxon>Tracheophyta</taxon>
        <taxon>Spermatophyta</taxon>
        <taxon>Magnoliopsida</taxon>
        <taxon>eudicotyledons</taxon>
        <taxon>Gunneridae</taxon>
        <taxon>Pentapetalae</taxon>
        <taxon>rosids</taxon>
        <taxon>fabids</taxon>
        <taxon>Fabales</taxon>
        <taxon>Fabaceae</taxon>
        <taxon>Papilionoideae</taxon>
        <taxon>50 kb inversion clade</taxon>
        <taxon>NPAAA clade</taxon>
        <taxon>indigoferoid/millettioid clade</taxon>
        <taxon>Phaseoleae</taxon>
        <taxon>Cajanus</taxon>
    </lineage>
</organism>
<dbReference type="InterPro" id="IPR056924">
    <property type="entry name" value="SH3_Tf2-1"/>
</dbReference>